<feature type="domain" description="Rhodanese" evidence="4">
    <location>
        <begin position="21"/>
        <end position="139"/>
    </location>
</feature>
<accession>A0ABV5LPM5</accession>
<dbReference type="PANTHER" id="PTHR11364">
    <property type="entry name" value="THIOSULFATE SULFERTANSFERASE"/>
    <property type="match status" value="1"/>
</dbReference>
<proteinExistence type="predicted"/>
<dbReference type="CDD" id="cd01449">
    <property type="entry name" value="TST_Repeat_2"/>
    <property type="match status" value="1"/>
</dbReference>
<gene>
    <name evidence="5" type="ORF">ACFFVI_03590</name>
</gene>
<keyword evidence="6" id="KW-1185">Reference proteome</keyword>
<protein>
    <submittedName>
        <fullName evidence="5">Sulfurtransferase</fullName>
        <ecNumber evidence="5">2.8.1.-</ecNumber>
    </submittedName>
</protein>
<dbReference type="InterPro" id="IPR036873">
    <property type="entry name" value="Rhodanese-like_dom_sf"/>
</dbReference>
<dbReference type="EC" id="2.8.1.-" evidence="5"/>
<evidence type="ECO:0000256" key="3">
    <source>
        <dbReference type="SAM" id="MobiDB-lite"/>
    </source>
</evidence>
<dbReference type="EMBL" id="JBHMDM010000002">
    <property type="protein sequence ID" value="MFB9376044.1"/>
    <property type="molecule type" value="Genomic_DNA"/>
</dbReference>
<keyword evidence="1 5" id="KW-0808">Transferase</keyword>
<evidence type="ECO:0000256" key="2">
    <source>
        <dbReference type="ARBA" id="ARBA00022737"/>
    </source>
</evidence>
<dbReference type="RefSeq" id="WP_380134445.1">
    <property type="nucleotide sequence ID" value="NZ_JBHLUI010000002.1"/>
</dbReference>
<dbReference type="Gene3D" id="3.40.250.10">
    <property type="entry name" value="Rhodanese-like domain"/>
    <property type="match status" value="2"/>
</dbReference>
<feature type="region of interest" description="Disordered" evidence="3">
    <location>
        <begin position="186"/>
        <end position="210"/>
    </location>
</feature>
<dbReference type="InterPro" id="IPR001763">
    <property type="entry name" value="Rhodanese-like_dom"/>
</dbReference>
<feature type="domain" description="Rhodanese" evidence="4">
    <location>
        <begin position="167"/>
        <end position="277"/>
    </location>
</feature>
<organism evidence="5 6">
    <name type="scientific">Kineococcus gynurae</name>
    <dbReference type="NCBI Taxonomy" id="452979"/>
    <lineage>
        <taxon>Bacteria</taxon>
        <taxon>Bacillati</taxon>
        <taxon>Actinomycetota</taxon>
        <taxon>Actinomycetes</taxon>
        <taxon>Kineosporiales</taxon>
        <taxon>Kineosporiaceae</taxon>
        <taxon>Kineococcus</taxon>
    </lineage>
</organism>
<evidence type="ECO:0000259" key="4">
    <source>
        <dbReference type="PROSITE" id="PS50206"/>
    </source>
</evidence>
<evidence type="ECO:0000256" key="1">
    <source>
        <dbReference type="ARBA" id="ARBA00022679"/>
    </source>
</evidence>
<evidence type="ECO:0000313" key="5">
    <source>
        <dbReference type="EMBL" id="MFB9376044.1"/>
    </source>
</evidence>
<dbReference type="InterPro" id="IPR045078">
    <property type="entry name" value="TST/MPST-like"/>
</dbReference>
<name>A0ABV5LPM5_9ACTN</name>
<dbReference type="Pfam" id="PF00581">
    <property type="entry name" value="Rhodanese"/>
    <property type="match status" value="2"/>
</dbReference>
<dbReference type="PANTHER" id="PTHR11364:SF27">
    <property type="entry name" value="SULFURTRANSFERASE"/>
    <property type="match status" value="1"/>
</dbReference>
<dbReference type="SUPFAM" id="SSF52821">
    <property type="entry name" value="Rhodanese/Cell cycle control phosphatase"/>
    <property type="match status" value="2"/>
</dbReference>
<keyword evidence="2" id="KW-0677">Repeat</keyword>
<sequence>MTALLVSASDLASELSADPDAGRPPVVLDVRWTLGGPPGRIDHEAGHVPGAVFVDLDTELAGAHAPGSGRHPLPDRDRLTEVLRRAGVRRDSRVVVYDARDSTSAARAWWVLTWAGLRDVRVLDGGLAAWVATGAAVAAGPEHPEPGDVILEPGTLPTLDAGSAAAVARSGTLLDSRSAVRYRGEQEPVDPVAGHVPGAVSAPTTENVDASGRFLPPDALRERFAGLGAASGEVGVYCGSGVTGAHQVLALRLAGLDGVLYPGSWSAWITDPARPVATGPEPG</sequence>
<dbReference type="Proteomes" id="UP001589748">
    <property type="component" value="Unassembled WGS sequence"/>
</dbReference>
<reference evidence="5 6" key="1">
    <citation type="submission" date="2024-09" db="EMBL/GenBank/DDBJ databases">
        <authorList>
            <person name="Sun Q."/>
            <person name="Mori K."/>
        </authorList>
    </citation>
    <scope>NUCLEOTIDE SEQUENCE [LARGE SCALE GENOMIC DNA]</scope>
    <source>
        <strain evidence="5 6">TISTR 1856</strain>
    </source>
</reference>
<dbReference type="SMART" id="SM00450">
    <property type="entry name" value="RHOD"/>
    <property type="match status" value="2"/>
</dbReference>
<dbReference type="PROSITE" id="PS50206">
    <property type="entry name" value="RHODANESE_3"/>
    <property type="match status" value="2"/>
</dbReference>
<comment type="caution">
    <text evidence="5">The sequence shown here is derived from an EMBL/GenBank/DDBJ whole genome shotgun (WGS) entry which is preliminary data.</text>
</comment>
<dbReference type="GO" id="GO:0016740">
    <property type="term" value="F:transferase activity"/>
    <property type="evidence" value="ECO:0007669"/>
    <property type="project" value="UniProtKB-KW"/>
</dbReference>
<evidence type="ECO:0000313" key="6">
    <source>
        <dbReference type="Proteomes" id="UP001589748"/>
    </source>
</evidence>
<dbReference type="CDD" id="cd01448">
    <property type="entry name" value="TST_Repeat_1"/>
    <property type="match status" value="1"/>
</dbReference>